<evidence type="ECO:0008006" key="5">
    <source>
        <dbReference type="Google" id="ProtNLM"/>
    </source>
</evidence>
<feature type="domain" description="BTB" evidence="1">
    <location>
        <begin position="24"/>
        <end position="97"/>
    </location>
</feature>
<dbReference type="Pfam" id="PF07707">
    <property type="entry name" value="BACK"/>
    <property type="match status" value="1"/>
</dbReference>
<dbReference type="EMBL" id="JEMT01018643">
    <property type="protein sequence ID" value="EXX66576.1"/>
    <property type="molecule type" value="Genomic_DNA"/>
</dbReference>
<evidence type="ECO:0000313" key="4">
    <source>
        <dbReference type="Proteomes" id="UP000022910"/>
    </source>
</evidence>
<dbReference type="Gene3D" id="1.25.40.420">
    <property type="match status" value="1"/>
</dbReference>
<dbReference type="InterPro" id="IPR011705">
    <property type="entry name" value="BACK"/>
</dbReference>
<reference evidence="3 4" key="1">
    <citation type="submission" date="2014-02" db="EMBL/GenBank/DDBJ databases">
        <title>Single nucleus genome sequencing reveals high similarity among nuclei of an endomycorrhizal fungus.</title>
        <authorList>
            <person name="Lin K."/>
            <person name="Geurts R."/>
            <person name="Zhang Z."/>
            <person name="Limpens E."/>
            <person name="Saunders D.G."/>
            <person name="Mu D."/>
            <person name="Pang E."/>
            <person name="Cao H."/>
            <person name="Cha H."/>
            <person name="Lin T."/>
            <person name="Zhou Q."/>
            <person name="Shang Y."/>
            <person name="Li Y."/>
            <person name="Ivanov S."/>
            <person name="Sharma T."/>
            <person name="Velzen R.V."/>
            <person name="Ruijter N.D."/>
            <person name="Aanen D.K."/>
            <person name="Win J."/>
            <person name="Kamoun S."/>
            <person name="Bisseling T."/>
            <person name="Huang S."/>
        </authorList>
    </citation>
    <scope>NUCLEOTIDE SEQUENCE [LARGE SCALE GENOMIC DNA]</scope>
    <source>
        <strain evidence="4">DAOM197198w</strain>
    </source>
</reference>
<dbReference type="Gene3D" id="3.30.710.10">
    <property type="entry name" value="Potassium Channel Kv1.1, Chain A"/>
    <property type="match status" value="1"/>
</dbReference>
<evidence type="ECO:0000259" key="1">
    <source>
        <dbReference type="PROSITE" id="PS50097"/>
    </source>
</evidence>
<dbReference type="SUPFAM" id="SSF54695">
    <property type="entry name" value="POZ domain"/>
    <property type="match status" value="1"/>
</dbReference>
<dbReference type="SMART" id="SM00225">
    <property type="entry name" value="BTB"/>
    <property type="match status" value="1"/>
</dbReference>
<dbReference type="PROSITE" id="PS50097">
    <property type="entry name" value="BTB"/>
    <property type="match status" value="1"/>
</dbReference>
<dbReference type="Pfam" id="PF00651">
    <property type="entry name" value="BTB"/>
    <property type="match status" value="1"/>
</dbReference>
<dbReference type="InterPro" id="IPR006571">
    <property type="entry name" value="TLDc_dom"/>
</dbReference>
<dbReference type="Proteomes" id="UP000022910">
    <property type="component" value="Unassembled WGS sequence"/>
</dbReference>
<comment type="caution">
    <text evidence="3">The sequence shown here is derived from an EMBL/GenBank/DDBJ whole genome shotgun (WGS) entry which is preliminary data.</text>
</comment>
<organism evidence="3 4">
    <name type="scientific">Rhizophagus irregularis (strain DAOM 197198w)</name>
    <name type="common">Glomus intraradices</name>
    <dbReference type="NCBI Taxonomy" id="1432141"/>
    <lineage>
        <taxon>Eukaryota</taxon>
        <taxon>Fungi</taxon>
        <taxon>Fungi incertae sedis</taxon>
        <taxon>Mucoromycota</taxon>
        <taxon>Glomeromycotina</taxon>
        <taxon>Glomeromycetes</taxon>
        <taxon>Glomerales</taxon>
        <taxon>Glomeraceae</taxon>
        <taxon>Rhizophagus</taxon>
    </lineage>
</organism>
<feature type="domain" description="TLDc" evidence="2">
    <location>
        <begin position="299"/>
        <end position="476"/>
    </location>
</feature>
<dbReference type="PANTHER" id="PTHR46306:SF1">
    <property type="entry name" value="BTB_POZ DOMAIN-CONTAINING PROTEIN 9"/>
    <property type="match status" value="1"/>
</dbReference>
<gene>
    <name evidence="3" type="ORF">RirG_122460</name>
</gene>
<name>A0A015L2J2_RHIIW</name>
<proteinExistence type="predicted"/>
<dbReference type="InterPro" id="IPR000210">
    <property type="entry name" value="BTB/POZ_dom"/>
</dbReference>
<keyword evidence="4" id="KW-1185">Reference proteome</keyword>
<sequence length="479" mass="56631">MDDNKLLPKLSQNLLEILNDEEYYDVTIEVGNDPYIKIFRAHMVILHYRSTYLRRTLSTNKKKNDGTLVHIKLSNILPETFQIILSYIYGGKISLEEYNISDIINVLSAASEFGLKELITYVQSFLIKTKTDWMKSNFNLIYQTSFENDSLLELQKFCTDLMSKEPDEIFKSSNFSSIPEKLLVSLIQNDNLQMSEIQVWEHMLKWGLSQSPELPSDPTNFSKEDFKILKNNISQCIPFIRFHNLSSEEFSNKVLPYRKILPKELLYDDLLKYFMNPNNQSIKKSKFRMPTKEINIDSTIITIQHVKLISKWIDRLEITDEIENVYKFRLLLRGSRDEFTPKKFHEICDNRSHTVVIIKVKDSNEILGGYNPLEWRTMDKNNIEWRSNKESEIYKSIRDRFIFSFKNSYNIESYILGRVKREIQAILNYHDFGPSFGGDLTLFGDYGTCINRNFEKKIRETTDVFYVEEYEVFQIIRED</sequence>
<dbReference type="GO" id="GO:0005737">
    <property type="term" value="C:cytoplasm"/>
    <property type="evidence" value="ECO:0007669"/>
    <property type="project" value="TreeGrafter"/>
</dbReference>
<dbReference type="Pfam" id="PF07534">
    <property type="entry name" value="TLD"/>
    <property type="match status" value="1"/>
</dbReference>
<dbReference type="PROSITE" id="PS51886">
    <property type="entry name" value="TLDC"/>
    <property type="match status" value="1"/>
</dbReference>
<evidence type="ECO:0000313" key="3">
    <source>
        <dbReference type="EMBL" id="EXX66576.1"/>
    </source>
</evidence>
<accession>A0A015L2J2</accession>
<dbReference type="AlphaFoldDB" id="A0A015L2J2"/>
<dbReference type="PANTHER" id="PTHR46306">
    <property type="entry name" value="BTB/POZ DOMAIN-CONTAINING PROTEIN 9"/>
    <property type="match status" value="1"/>
</dbReference>
<dbReference type="HOGENOM" id="CLU_021542_0_2_1"/>
<protein>
    <recommendedName>
        <fullName evidence="5">Kelch-like protein 17</fullName>
    </recommendedName>
</protein>
<evidence type="ECO:0000259" key="2">
    <source>
        <dbReference type="PROSITE" id="PS51886"/>
    </source>
</evidence>
<dbReference type="InterPro" id="IPR011333">
    <property type="entry name" value="SKP1/BTB/POZ_sf"/>
</dbReference>
<dbReference type="InterPro" id="IPR052407">
    <property type="entry name" value="BTB_POZ_domain_cont_9"/>
</dbReference>